<dbReference type="GO" id="GO:0005524">
    <property type="term" value="F:ATP binding"/>
    <property type="evidence" value="ECO:0007669"/>
    <property type="project" value="InterPro"/>
</dbReference>
<proteinExistence type="predicted"/>
<dbReference type="Pfam" id="PF00004">
    <property type="entry name" value="AAA"/>
    <property type="match status" value="1"/>
</dbReference>
<sequence length="797" mass="88937">MALLGDDMFGFCLREPPDIRGIPGLRLRLRKKQELQLFEAMAQLQKKAQRRAEAMSAWGRWTRRRAQRRRLLRGHLQNCLRPRLLRRVQSAWALHTRQQQRNQATLQKAKVILDLSLKSRSFRGWLGWKQCATQGVHQLRGVARGLDQDLLASQLLAWQKAARRRGQERRALETLSSGAERLLQKGALARLGGFAALQRRWAEASQELARRGGRCLGLRALCFWRLAATQRRQGRQTLGGLQGRLDTELGLRSITAWRLAAQRQVEEAKAIDTLARGLGRLRSAGALERLKSQAAFAQHLARVEIKGRRAADGYEVPLDACGVPLGTPHRAVRVCCGELQGSFWALPELDNSDQLELPLWAAALVQDDQEAEVEPLDDSSALPADLEGPWPGPFLEPVVLGMAQLKPALRRQLSRRPSTQLGDTVAARLLGFVCLFKVCEVRVAPDGDWPRLRQAPLESALESAEVQLAAAKCQEMLQEHQALLCESGPSGREVLAFLAALRELADRPLLFFPLVEMLWQSLQHGLIRTFTSLLENFLAHLLEGPAVLYLGPLDGPLPTENLQEAWWPLRRPGLQLLGSCRIQSAVRPALRALFETTASLDLRAAPSKGAAPEKVDLIGQEEMKRELAATVLQYFTSAEMFHRLGLAWPPRTLVHGPPGCGKTQLLRWLAAEVQKLEIFVLWLRPADIWSRYLGESEERLRAAFSRAAEHGRTGGALLLIEGLDEFVQPKQSESSFQNRLTATLLTLLDGIDAPVQPGSMGLAICATSRVPAEDLDSRLTRPGRMDRWLRLLGKREG</sequence>
<feature type="domain" description="AAA+ ATPase" evidence="1">
    <location>
        <begin position="648"/>
        <end position="794"/>
    </location>
</feature>
<keyword evidence="3" id="KW-1185">Reference proteome</keyword>
<dbReference type="EMBL" id="CAUJNA010003460">
    <property type="protein sequence ID" value="CAJ1402601.1"/>
    <property type="molecule type" value="Genomic_DNA"/>
</dbReference>
<evidence type="ECO:0000313" key="3">
    <source>
        <dbReference type="Proteomes" id="UP001178507"/>
    </source>
</evidence>
<organism evidence="2 3">
    <name type="scientific">Effrenium voratum</name>
    <dbReference type="NCBI Taxonomy" id="2562239"/>
    <lineage>
        <taxon>Eukaryota</taxon>
        <taxon>Sar</taxon>
        <taxon>Alveolata</taxon>
        <taxon>Dinophyceae</taxon>
        <taxon>Suessiales</taxon>
        <taxon>Symbiodiniaceae</taxon>
        <taxon>Effrenium</taxon>
    </lineage>
</organism>
<dbReference type="InterPro" id="IPR050168">
    <property type="entry name" value="AAA_ATPase_domain"/>
</dbReference>
<dbReference type="PANTHER" id="PTHR23077:SF117">
    <property type="entry name" value="AAA+ ATPASE DOMAIN-CONTAINING PROTEIN"/>
    <property type="match status" value="1"/>
</dbReference>
<dbReference type="InterPro" id="IPR003593">
    <property type="entry name" value="AAA+_ATPase"/>
</dbReference>
<protein>
    <recommendedName>
        <fullName evidence="1">AAA+ ATPase domain-containing protein</fullName>
    </recommendedName>
</protein>
<dbReference type="AlphaFoldDB" id="A0AA36JCM8"/>
<dbReference type="GO" id="GO:0016887">
    <property type="term" value="F:ATP hydrolysis activity"/>
    <property type="evidence" value="ECO:0007669"/>
    <property type="project" value="InterPro"/>
</dbReference>
<evidence type="ECO:0000313" key="2">
    <source>
        <dbReference type="EMBL" id="CAJ1402601.1"/>
    </source>
</evidence>
<reference evidence="2" key="1">
    <citation type="submission" date="2023-08" db="EMBL/GenBank/DDBJ databases">
        <authorList>
            <person name="Chen Y."/>
            <person name="Shah S."/>
            <person name="Dougan E. K."/>
            <person name="Thang M."/>
            <person name="Chan C."/>
        </authorList>
    </citation>
    <scope>NUCLEOTIDE SEQUENCE</scope>
</reference>
<evidence type="ECO:0000259" key="1">
    <source>
        <dbReference type="SMART" id="SM00382"/>
    </source>
</evidence>
<dbReference type="SUPFAM" id="SSF52540">
    <property type="entry name" value="P-loop containing nucleoside triphosphate hydrolases"/>
    <property type="match status" value="1"/>
</dbReference>
<accession>A0AA36JCM8</accession>
<name>A0AA36JCM8_9DINO</name>
<comment type="caution">
    <text evidence="2">The sequence shown here is derived from an EMBL/GenBank/DDBJ whole genome shotgun (WGS) entry which is preliminary data.</text>
</comment>
<dbReference type="InterPro" id="IPR003959">
    <property type="entry name" value="ATPase_AAA_core"/>
</dbReference>
<dbReference type="PANTHER" id="PTHR23077">
    <property type="entry name" value="AAA-FAMILY ATPASE"/>
    <property type="match status" value="1"/>
</dbReference>
<dbReference type="SMART" id="SM00382">
    <property type="entry name" value="AAA"/>
    <property type="match status" value="1"/>
</dbReference>
<dbReference type="InterPro" id="IPR027417">
    <property type="entry name" value="P-loop_NTPase"/>
</dbReference>
<gene>
    <name evidence="2" type="ORF">EVOR1521_LOCUS25448</name>
</gene>
<dbReference type="Gene3D" id="3.40.50.300">
    <property type="entry name" value="P-loop containing nucleotide triphosphate hydrolases"/>
    <property type="match status" value="1"/>
</dbReference>
<dbReference type="Proteomes" id="UP001178507">
    <property type="component" value="Unassembled WGS sequence"/>
</dbReference>